<comment type="similarity">
    <text evidence="2 6">Belongs to the peroxisomal membrane protein PXMP2/4 family.</text>
</comment>
<keyword evidence="5 6" id="KW-0472">Membrane</keyword>
<evidence type="ECO:0000256" key="3">
    <source>
        <dbReference type="ARBA" id="ARBA00022692"/>
    </source>
</evidence>
<feature type="chain" id="PRO_5031572034" evidence="7">
    <location>
        <begin position="27"/>
        <end position="309"/>
    </location>
</feature>
<comment type="subcellular location">
    <subcellularLocation>
        <location evidence="1">Membrane</location>
        <topology evidence="1">Multi-pass membrane protein</topology>
    </subcellularLocation>
</comment>
<evidence type="ECO:0000256" key="6">
    <source>
        <dbReference type="RuleBase" id="RU363053"/>
    </source>
</evidence>
<feature type="signal peptide" evidence="7">
    <location>
        <begin position="1"/>
        <end position="26"/>
    </location>
</feature>
<reference evidence="8" key="1">
    <citation type="submission" date="2021-01" db="EMBL/GenBank/DDBJ databases">
        <authorList>
            <person name="Corre E."/>
            <person name="Pelletier E."/>
            <person name="Niang G."/>
            <person name="Scheremetjew M."/>
            <person name="Finn R."/>
            <person name="Kale V."/>
            <person name="Holt S."/>
            <person name="Cochrane G."/>
            <person name="Meng A."/>
            <person name="Brown T."/>
            <person name="Cohen L."/>
        </authorList>
    </citation>
    <scope>NUCLEOTIDE SEQUENCE</scope>
    <source>
        <strain evidence="8">MM31A-1</strain>
    </source>
</reference>
<evidence type="ECO:0000256" key="5">
    <source>
        <dbReference type="ARBA" id="ARBA00023136"/>
    </source>
</evidence>
<keyword evidence="4 6" id="KW-1133">Transmembrane helix</keyword>
<protein>
    <submittedName>
        <fullName evidence="8">Uncharacterized protein</fullName>
    </submittedName>
</protein>
<dbReference type="AlphaFoldDB" id="A0A7S3QAZ2"/>
<dbReference type="GO" id="GO:0016020">
    <property type="term" value="C:membrane"/>
    <property type="evidence" value="ECO:0007669"/>
    <property type="project" value="UniProtKB-SubCell"/>
</dbReference>
<feature type="transmembrane region" description="Helical" evidence="6">
    <location>
        <begin position="260"/>
        <end position="279"/>
    </location>
</feature>
<dbReference type="PANTHER" id="PTHR11266">
    <property type="entry name" value="PEROXISOMAL MEMBRANE PROTEIN 2, PXMP2 MPV17"/>
    <property type="match status" value="1"/>
</dbReference>
<dbReference type="Pfam" id="PF04117">
    <property type="entry name" value="Mpv17_PMP22"/>
    <property type="match status" value="1"/>
</dbReference>
<evidence type="ECO:0000256" key="2">
    <source>
        <dbReference type="ARBA" id="ARBA00006824"/>
    </source>
</evidence>
<evidence type="ECO:0000256" key="1">
    <source>
        <dbReference type="ARBA" id="ARBA00004141"/>
    </source>
</evidence>
<dbReference type="EMBL" id="HBIO01020751">
    <property type="protein sequence ID" value="CAE0471131.1"/>
    <property type="molecule type" value="Transcribed_RNA"/>
</dbReference>
<dbReference type="InterPro" id="IPR007248">
    <property type="entry name" value="Mpv17_PMP22"/>
</dbReference>
<name>A0A7S3QAZ2_9STRA</name>
<evidence type="ECO:0000256" key="4">
    <source>
        <dbReference type="ARBA" id="ARBA00022989"/>
    </source>
</evidence>
<feature type="transmembrane region" description="Helical" evidence="6">
    <location>
        <begin position="285"/>
        <end position="304"/>
    </location>
</feature>
<accession>A0A7S3QAZ2</accession>
<sequence>MIQSFQLILYTSTIVLILANSRGVNARRCGLGCHQTSFILPSHTHHAKGNPQRLQHTNTIRALVAPSSTFASQKVSHHPAIVNDPLPTKMNRNSLALRGGASVLGSAGAGGMMLGPLSNFFKSYPYVVAFTICATKASAADWISQFAEAKKGNNGNSGNNKSTTSKRKSGLSLRRNLAFLCYGGVYQGIGQNYIYNNLFSALFGKSTSMATVFTKVLVDMLVVIPTICLPVAYLIKAAIFKYSPAEAARRYIVDIKENGLLVISWIVWAPAQALSFAFIPEHYRIPFMACVSFFWLIMVSSISGRAGKE</sequence>
<keyword evidence="3 6" id="KW-0812">Transmembrane</keyword>
<organism evidence="8">
    <name type="scientific">Chaetoceros debilis</name>
    <dbReference type="NCBI Taxonomy" id="122233"/>
    <lineage>
        <taxon>Eukaryota</taxon>
        <taxon>Sar</taxon>
        <taxon>Stramenopiles</taxon>
        <taxon>Ochrophyta</taxon>
        <taxon>Bacillariophyta</taxon>
        <taxon>Coscinodiscophyceae</taxon>
        <taxon>Chaetocerotophycidae</taxon>
        <taxon>Chaetocerotales</taxon>
        <taxon>Chaetocerotaceae</taxon>
        <taxon>Chaetoceros</taxon>
    </lineage>
</organism>
<proteinExistence type="inferred from homology"/>
<feature type="transmembrane region" description="Helical" evidence="6">
    <location>
        <begin position="216"/>
        <end position="239"/>
    </location>
</feature>
<evidence type="ECO:0000256" key="7">
    <source>
        <dbReference type="SAM" id="SignalP"/>
    </source>
</evidence>
<keyword evidence="7" id="KW-0732">Signal</keyword>
<gene>
    <name evidence="8" type="ORF">CDEB00056_LOCUS15984</name>
</gene>
<dbReference type="GO" id="GO:0005737">
    <property type="term" value="C:cytoplasm"/>
    <property type="evidence" value="ECO:0007669"/>
    <property type="project" value="TreeGrafter"/>
</dbReference>
<dbReference type="PANTHER" id="PTHR11266:SF121">
    <property type="entry name" value="OS09G0315000 PROTEIN"/>
    <property type="match status" value="1"/>
</dbReference>
<evidence type="ECO:0000313" key="8">
    <source>
        <dbReference type="EMBL" id="CAE0471131.1"/>
    </source>
</evidence>